<dbReference type="SUPFAM" id="SSF48464">
    <property type="entry name" value="ENTH/VHS domain"/>
    <property type="match status" value="1"/>
</dbReference>
<dbReference type="Proteomes" id="UP001165080">
    <property type="component" value="Unassembled WGS sequence"/>
</dbReference>
<feature type="compositionally biased region" description="Low complexity" evidence="1">
    <location>
        <begin position="340"/>
        <end position="350"/>
    </location>
</feature>
<gene>
    <name evidence="3" type="primary">PLESTMB000204</name>
    <name evidence="3" type="ORF">PLESTB_000654500</name>
</gene>
<protein>
    <recommendedName>
        <fullName evidence="2">VHS domain-containing protein</fullName>
    </recommendedName>
</protein>
<sequence>MAHQSNDKVARLLLDPSGREVLWPLVFSGVKNIVRANSLNNDTLACIKSWLKSNDSQLHIPLLGLTVLHTISLNCSTVVRNHMAAPKLFQRMEKQLARPQGPQVATALVQLLVDWAYLFGQEELGARSQALLDQPRFRQMAAGCGPSPAVLAMQEELQVGLPPVAPIRGEDFVRWMYRGASIAERTPSLAAGNSSGGGGGTGFSDWPSVLSGGLPGGAPPPISPPAVPELCKRMQADAQRMEDALAACRAAARTQRHGELTAAMDAAYREAERCSQWRRRVQDYTQHCDDPLGLSSLLAATDVINQALQHWQHFTGREVYDTLRIAVPPPSAEMLRRTATATAGGRPPGAAAGGGGAGRGSELADLLGMGHAITSTAPAASNNPFAVSAPAVSGPAGSSAFAAAAPHPSRLPASGPPAAFDWDPFAPSPPAPPAPPPQPLARAAAPVLGGGGGGGGGGAGGNSWTAFPQDPAGGDVSCTGPQSPNPTSPQPSGPILSPSAASAVSVTSALSTPNGGGGGGSAVAATHPTATATAGSPRPPPTGLSYLQHFHDLLDLIPSAATPQQAAVTAAAAAAAAVPATATNGGGSGGSRPAAVGATASAAAAAASAAVASSAYSAAVATAAAGGPHMANGHANAYPTTGSAAATASAAAVGGGGGGGMYPRIPAAGPSLPASASAAPGAGNGGPFRIASSGDGVAAAAAAAAAPALDWQPEFDRLASDLRSLWAAASSPALSHSASSSSLAAAAAAANGGGAAATLLPAVLARVKGMCQTLAAQHARQVAALAAPSHAASFAEAATARDTSGSNGNGNSAFEKLRGVAPASASAAAAAAAGGGAATEGAGTQGAGSASGTVASPGAAGWVGFGAGGTAAAMGPLQQHLRNQQQQQQQQQHYVQQQQNYLQQQQQQQLRTNGVAAGGGRNAASRESLI</sequence>
<feature type="compositionally biased region" description="Pro residues" evidence="1">
    <location>
        <begin position="217"/>
        <end position="227"/>
    </location>
</feature>
<evidence type="ECO:0000256" key="1">
    <source>
        <dbReference type="SAM" id="MobiDB-lite"/>
    </source>
</evidence>
<feature type="compositionally biased region" description="Pro residues" evidence="1">
    <location>
        <begin position="483"/>
        <end position="492"/>
    </location>
</feature>
<dbReference type="InterPro" id="IPR008942">
    <property type="entry name" value="ENTH_VHS"/>
</dbReference>
<feature type="region of interest" description="Disordered" evidence="1">
    <location>
        <begin position="391"/>
        <end position="544"/>
    </location>
</feature>
<feature type="compositionally biased region" description="Low complexity" evidence="1">
    <location>
        <begin position="522"/>
        <end position="534"/>
    </location>
</feature>
<feature type="compositionally biased region" description="Low complexity" evidence="1">
    <location>
        <begin position="493"/>
        <end position="513"/>
    </location>
</feature>
<reference evidence="3 4" key="1">
    <citation type="journal article" date="2023" name="Commun. Biol.">
        <title>Reorganization of the ancestral sex-determining regions during the evolution of trioecy in Pleodorina starrii.</title>
        <authorList>
            <person name="Takahashi K."/>
            <person name="Suzuki S."/>
            <person name="Kawai-Toyooka H."/>
            <person name="Yamamoto K."/>
            <person name="Hamaji T."/>
            <person name="Ootsuki R."/>
            <person name="Yamaguchi H."/>
            <person name="Kawachi M."/>
            <person name="Higashiyama T."/>
            <person name="Nozaki H."/>
        </authorList>
    </citation>
    <scope>NUCLEOTIDE SEQUENCE [LARGE SCALE GENOMIC DNA]</scope>
    <source>
        <strain evidence="3 4">NIES-4479</strain>
    </source>
</reference>
<evidence type="ECO:0000313" key="4">
    <source>
        <dbReference type="Proteomes" id="UP001165080"/>
    </source>
</evidence>
<keyword evidence="4" id="KW-1185">Reference proteome</keyword>
<organism evidence="3 4">
    <name type="scientific">Pleodorina starrii</name>
    <dbReference type="NCBI Taxonomy" id="330485"/>
    <lineage>
        <taxon>Eukaryota</taxon>
        <taxon>Viridiplantae</taxon>
        <taxon>Chlorophyta</taxon>
        <taxon>core chlorophytes</taxon>
        <taxon>Chlorophyceae</taxon>
        <taxon>CS clade</taxon>
        <taxon>Chlamydomonadales</taxon>
        <taxon>Volvocaceae</taxon>
        <taxon>Pleodorina</taxon>
    </lineage>
</organism>
<dbReference type="AlphaFoldDB" id="A0A9W6BJ12"/>
<feature type="compositionally biased region" description="Low complexity" evidence="1">
    <location>
        <begin position="203"/>
        <end position="212"/>
    </location>
</feature>
<dbReference type="Gene3D" id="1.25.40.90">
    <property type="match status" value="1"/>
</dbReference>
<dbReference type="EMBL" id="BRXU01000006">
    <property type="protein sequence ID" value="GLC52660.1"/>
    <property type="molecule type" value="Genomic_DNA"/>
</dbReference>
<proteinExistence type="predicted"/>
<feature type="domain" description="VHS" evidence="2">
    <location>
        <begin position="13"/>
        <end position="140"/>
    </location>
</feature>
<dbReference type="GO" id="GO:0043130">
    <property type="term" value="F:ubiquitin binding"/>
    <property type="evidence" value="ECO:0007669"/>
    <property type="project" value="InterPro"/>
</dbReference>
<evidence type="ECO:0000259" key="2">
    <source>
        <dbReference type="PROSITE" id="PS50179"/>
    </source>
</evidence>
<dbReference type="InterPro" id="IPR002014">
    <property type="entry name" value="VHS_dom"/>
</dbReference>
<dbReference type="PROSITE" id="PS50179">
    <property type="entry name" value="VHS"/>
    <property type="match status" value="1"/>
</dbReference>
<dbReference type="GO" id="GO:0035091">
    <property type="term" value="F:phosphatidylinositol binding"/>
    <property type="evidence" value="ECO:0007669"/>
    <property type="project" value="InterPro"/>
</dbReference>
<evidence type="ECO:0000313" key="3">
    <source>
        <dbReference type="EMBL" id="GLC52660.1"/>
    </source>
</evidence>
<feature type="region of interest" description="Disordered" evidence="1">
    <location>
        <begin position="187"/>
        <end position="227"/>
    </location>
</feature>
<feature type="compositionally biased region" description="Low complexity" evidence="1">
    <location>
        <begin position="905"/>
        <end position="915"/>
    </location>
</feature>
<name>A0A9W6BJ12_9CHLO</name>
<accession>A0A9W6BJ12</accession>
<feature type="compositionally biased region" description="Low complexity" evidence="1">
    <location>
        <begin position="391"/>
        <end position="406"/>
    </location>
</feature>
<feature type="compositionally biased region" description="Low complexity" evidence="1">
    <location>
        <begin position="416"/>
        <end position="425"/>
    </location>
</feature>
<feature type="compositionally biased region" description="Pro residues" evidence="1">
    <location>
        <begin position="426"/>
        <end position="439"/>
    </location>
</feature>
<comment type="caution">
    <text evidence="3">The sequence shown here is derived from an EMBL/GenBank/DDBJ whole genome shotgun (WGS) entry which is preliminary data.</text>
</comment>
<feature type="region of interest" description="Disordered" evidence="1">
    <location>
        <begin position="340"/>
        <end position="359"/>
    </location>
</feature>
<feature type="compositionally biased region" description="Gly residues" evidence="1">
    <location>
        <begin position="448"/>
        <end position="461"/>
    </location>
</feature>
<feature type="region of interest" description="Disordered" evidence="1">
    <location>
        <begin position="905"/>
        <end position="930"/>
    </location>
</feature>